<gene>
    <name evidence="1" type="ORF">PS718_05588</name>
</gene>
<evidence type="ECO:0000313" key="1">
    <source>
        <dbReference type="EMBL" id="VVO38618.1"/>
    </source>
</evidence>
<reference evidence="1 2" key="1">
    <citation type="submission" date="2019-09" db="EMBL/GenBank/DDBJ databases">
        <authorList>
            <person name="Chandra G."/>
            <person name="Truman W A."/>
        </authorList>
    </citation>
    <scope>NUCLEOTIDE SEQUENCE [LARGE SCALE GENOMIC DNA]</scope>
    <source>
        <strain evidence="1">PS718</strain>
    </source>
</reference>
<accession>A0A5E7FGN2</accession>
<sequence>MDRYAIASLLEMLQCGVALDADAIVFEALDQQLFMLVLREYFDERVGRQALADAVQRQLCDRFAIDPEVCRRDLMTVAHDGLGQVQLPIQLQRSRLHRQRPGSGARCGGLVDDAHLHAQFAQPQGQHQPGGAGADDQDIAAVHGCVLLLLVEQVWIRRRGWPVCRPDGKRPRSVEVGGPFWFSTDL</sequence>
<evidence type="ECO:0000313" key="2">
    <source>
        <dbReference type="Proteomes" id="UP000325375"/>
    </source>
</evidence>
<dbReference type="AlphaFoldDB" id="A0A5E7FGN2"/>
<name>A0A5E7FGN2_PSEFL</name>
<proteinExistence type="predicted"/>
<dbReference type="Proteomes" id="UP000325375">
    <property type="component" value="Unassembled WGS sequence"/>
</dbReference>
<dbReference type="EMBL" id="CABVHX010000044">
    <property type="protein sequence ID" value="VVO38618.1"/>
    <property type="molecule type" value="Genomic_DNA"/>
</dbReference>
<organism evidence="1 2">
    <name type="scientific">Pseudomonas fluorescens</name>
    <dbReference type="NCBI Taxonomy" id="294"/>
    <lineage>
        <taxon>Bacteria</taxon>
        <taxon>Pseudomonadati</taxon>
        <taxon>Pseudomonadota</taxon>
        <taxon>Gammaproteobacteria</taxon>
        <taxon>Pseudomonadales</taxon>
        <taxon>Pseudomonadaceae</taxon>
        <taxon>Pseudomonas</taxon>
    </lineage>
</organism>
<protein>
    <submittedName>
        <fullName evidence="1">Uncharacterized protein</fullName>
    </submittedName>
</protein>